<feature type="signal peptide" evidence="5">
    <location>
        <begin position="1"/>
        <end position="19"/>
    </location>
</feature>
<dbReference type="PANTHER" id="PTHR33021:SF499">
    <property type="entry name" value="OS12G0150500 PROTEIN"/>
    <property type="match status" value="1"/>
</dbReference>
<keyword evidence="3" id="KW-0325">Glycoprotein</keyword>
<keyword evidence="2" id="KW-0186">Copper</keyword>
<dbReference type="Proteomes" id="UP001327560">
    <property type="component" value="Chromosome 7"/>
</dbReference>
<dbReference type="GO" id="GO:0046872">
    <property type="term" value="F:metal ion binding"/>
    <property type="evidence" value="ECO:0007669"/>
    <property type="project" value="UniProtKB-KW"/>
</dbReference>
<feature type="domain" description="Phytocyanin" evidence="6">
    <location>
        <begin position="20"/>
        <end position="119"/>
    </location>
</feature>
<keyword evidence="1" id="KW-0479">Metal-binding</keyword>
<dbReference type="EMBL" id="CP136896">
    <property type="protein sequence ID" value="WOL15111.1"/>
    <property type="molecule type" value="Genomic_DNA"/>
</dbReference>
<keyword evidence="5" id="KW-0732">Signal</keyword>
<dbReference type="InterPro" id="IPR003245">
    <property type="entry name" value="Phytocyanin_dom"/>
</dbReference>
<proteinExistence type="predicted"/>
<evidence type="ECO:0000313" key="8">
    <source>
        <dbReference type="Proteomes" id="UP001327560"/>
    </source>
</evidence>
<feature type="region of interest" description="Disordered" evidence="4">
    <location>
        <begin position="128"/>
        <end position="156"/>
    </location>
</feature>
<sequence length="210" mass="21545">MAALIVIGLVAALFHVAAAASHTVGGPGGGWDLSTDLEAWSLNQNFTPGDTLVFTYSSSHDVLEVTKAAYDACSAINPLQSHTGGNTVVKLTSVGKRYFICSLPGHCVAGMKLKVEVSSKLLTVEAAPPKSVPPLPKHQSPRPAPKRAKVHNSPSEAPMVAPAIAPSIFVSPIGNAPSMAPSPTSAAHGCKQCANIALKLIVGVLIGLAM</sequence>
<evidence type="ECO:0000259" key="6">
    <source>
        <dbReference type="PROSITE" id="PS51485"/>
    </source>
</evidence>
<organism evidence="7 8">
    <name type="scientific">Canna indica</name>
    <name type="common">Indian-shot</name>
    <dbReference type="NCBI Taxonomy" id="4628"/>
    <lineage>
        <taxon>Eukaryota</taxon>
        <taxon>Viridiplantae</taxon>
        <taxon>Streptophyta</taxon>
        <taxon>Embryophyta</taxon>
        <taxon>Tracheophyta</taxon>
        <taxon>Spermatophyta</taxon>
        <taxon>Magnoliopsida</taxon>
        <taxon>Liliopsida</taxon>
        <taxon>Zingiberales</taxon>
        <taxon>Cannaceae</taxon>
        <taxon>Canna</taxon>
    </lineage>
</organism>
<dbReference type="CDD" id="cd04216">
    <property type="entry name" value="Phytocyanin"/>
    <property type="match status" value="1"/>
</dbReference>
<dbReference type="InterPro" id="IPR008972">
    <property type="entry name" value="Cupredoxin"/>
</dbReference>
<dbReference type="FunFam" id="2.60.40.420:FF:000003">
    <property type="entry name" value="Blue copper"/>
    <property type="match status" value="1"/>
</dbReference>
<reference evidence="7 8" key="1">
    <citation type="submission" date="2023-10" db="EMBL/GenBank/DDBJ databases">
        <title>Chromosome-scale genome assembly provides insights into flower coloration mechanisms of Canna indica.</title>
        <authorList>
            <person name="Li C."/>
        </authorList>
    </citation>
    <scope>NUCLEOTIDE SEQUENCE [LARGE SCALE GENOMIC DNA]</scope>
    <source>
        <tissue evidence="7">Flower</tissue>
    </source>
</reference>
<dbReference type="InterPro" id="IPR028871">
    <property type="entry name" value="BlueCu_1_BS"/>
</dbReference>
<dbReference type="PROSITE" id="PS51485">
    <property type="entry name" value="PHYTOCYANIN"/>
    <property type="match status" value="1"/>
</dbReference>
<dbReference type="PANTHER" id="PTHR33021">
    <property type="entry name" value="BLUE COPPER PROTEIN"/>
    <property type="match status" value="1"/>
</dbReference>
<dbReference type="Gene3D" id="2.60.40.420">
    <property type="entry name" value="Cupredoxins - blue copper proteins"/>
    <property type="match status" value="1"/>
</dbReference>
<protein>
    <submittedName>
        <fullName evidence="7">Uclacyanin 1-like</fullName>
    </submittedName>
</protein>
<accession>A0AAQ3QJL5</accession>
<gene>
    <name evidence="7" type="ORF">Cni_G23892</name>
</gene>
<dbReference type="AlphaFoldDB" id="A0AAQ3QJL5"/>
<dbReference type="GO" id="GO:0005886">
    <property type="term" value="C:plasma membrane"/>
    <property type="evidence" value="ECO:0007669"/>
    <property type="project" value="TreeGrafter"/>
</dbReference>
<dbReference type="PROSITE" id="PS00196">
    <property type="entry name" value="COPPER_BLUE"/>
    <property type="match status" value="1"/>
</dbReference>
<evidence type="ECO:0000256" key="2">
    <source>
        <dbReference type="ARBA" id="ARBA00023008"/>
    </source>
</evidence>
<keyword evidence="8" id="KW-1185">Reference proteome</keyword>
<dbReference type="SUPFAM" id="SSF49503">
    <property type="entry name" value="Cupredoxins"/>
    <property type="match status" value="1"/>
</dbReference>
<feature type="chain" id="PRO_5042871404" evidence="5">
    <location>
        <begin position="20"/>
        <end position="210"/>
    </location>
</feature>
<evidence type="ECO:0000256" key="1">
    <source>
        <dbReference type="ARBA" id="ARBA00022723"/>
    </source>
</evidence>
<dbReference type="GO" id="GO:0009055">
    <property type="term" value="F:electron transfer activity"/>
    <property type="evidence" value="ECO:0007669"/>
    <property type="project" value="InterPro"/>
</dbReference>
<evidence type="ECO:0000256" key="4">
    <source>
        <dbReference type="SAM" id="MobiDB-lite"/>
    </source>
</evidence>
<evidence type="ECO:0000256" key="5">
    <source>
        <dbReference type="SAM" id="SignalP"/>
    </source>
</evidence>
<dbReference type="Pfam" id="PF02298">
    <property type="entry name" value="Cu_bind_like"/>
    <property type="match status" value="1"/>
</dbReference>
<name>A0AAQ3QJL5_9LILI</name>
<evidence type="ECO:0000256" key="3">
    <source>
        <dbReference type="ARBA" id="ARBA00023180"/>
    </source>
</evidence>
<evidence type="ECO:0000313" key="7">
    <source>
        <dbReference type="EMBL" id="WOL15111.1"/>
    </source>
</evidence>
<dbReference type="InterPro" id="IPR039391">
    <property type="entry name" value="Phytocyanin-like"/>
</dbReference>